<evidence type="ECO:0000259" key="5">
    <source>
        <dbReference type="PROSITE" id="PS52004"/>
    </source>
</evidence>
<evidence type="ECO:0000313" key="7">
    <source>
        <dbReference type="Proteomes" id="UP000016505"/>
    </source>
</evidence>
<dbReference type="InterPro" id="IPR014031">
    <property type="entry name" value="Ketoacyl_synth_C"/>
</dbReference>
<evidence type="ECO:0000256" key="4">
    <source>
        <dbReference type="RuleBase" id="RU003694"/>
    </source>
</evidence>
<organism evidence="6 7">
    <name type="scientific">Pseudoalteromonas arctica A 37-1-2</name>
    <dbReference type="NCBI Taxonomy" id="1117313"/>
    <lineage>
        <taxon>Bacteria</taxon>
        <taxon>Pseudomonadati</taxon>
        <taxon>Pseudomonadota</taxon>
        <taxon>Gammaproteobacteria</taxon>
        <taxon>Alteromonadales</taxon>
        <taxon>Pseudoalteromonadaceae</taxon>
        <taxon>Pseudoalteromonas</taxon>
    </lineage>
</organism>
<proteinExistence type="inferred from homology"/>
<dbReference type="Pfam" id="PF00109">
    <property type="entry name" value="ketoacyl-synt"/>
    <property type="match status" value="1"/>
</dbReference>
<dbReference type="Gene3D" id="3.40.47.10">
    <property type="match status" value="1"/>
</dbReference>
<dbReference type="GO" id="GO:0005829">
    <property type="term" value="C:cytosol"/>
    <property type="evidence" value="ECO:0007669"/>
    <property type="project" value="TreeGrafter"/>
</dbReference>
<dbReference type="Proteomes" id="UP000016505">
    <property type="component" value="Chromosome II"/>
</dbReference>
<dbReference type="InterPro" id="IPR016039">
    <property type="entry name" value="Thiolase-like"/>
</dbReference>
<sequence>MNKRDVYLNASEVLSAPLSNKTSSVVSTIEDESVAFKSFREEINCSDFTSILSYFDAVLYPLFKKLNLSASDLAKTNLFLGSTSLDISAVKVGDEDKLWLSKTDKISQALAKRYGLNELEFTFSTACTASANACLYASRLISTGKIEHALVIGCEFYNPLTVEGFKSLDLISKTELIAFAKGRSGLILGEGVAALYLSSTPTAQCSLKMLGGASSCDTYSLTMTQEDGSHIAQVINDCLLQANIQSTDIDLIKVHGTATLGNDEAECNALTTLFNTSEITQSPPPIIAFKPFTGHTLGACGVIEIALFADCLSKESYIPPEYITQNNDLMWPFYKGNDFSQVNTVLFNYFGFGGNNAALVFQCYRGTE</sequence>
<dbReference type="GO" id="GO:0006633">
    <property type="term" value="P:fatty acid biosynthetic process"/>
    <property type="evidence" value="ECO:0007669"/>
    <property type="project" value="TreeGrafter"/>
</dbReference>
<dbReference type="KEGG" id="part:PARC_b0614"/>
<evidence type="ECO:0000256" key="2">
    <source>
        <dbReference type="ARBA" id="ARBA00008467"/>
    </source>
</evidence>
<dbReference type="PANTHER" id="PTHR11712">
    <property type="entry name" value="POLYKETIDE SYNTHASE-RELATED"/>
    <property type="match status" value="1"/>
</dbReference>
<evidence type="ECO:0000256" key="3">
    <source>
        <dbReference type="ARBA" id="ARBA00022679"/>
    </source>
</evidence>
<name>A0A290SAW9_9GAMM</name>
<comment type="similarity">
    <text evidence="2 4">Belongs to the thiolase-like superfamily. Beta-ketoacyl-ACP synthases family.</text>
</comment>
<dbReference type="PANTHER" id="PTHR11712:SF320">
    <property type="entry name" value="BETA-KETOACYL SYNTHASE"/>
    <property type="match status" value="1"/>
</dbReference>
<dbReference type="GO" id="GO:0004315">
    <property type="term" value="F:3-oxoacyl-[acyl-carrier-protein] synthase activity"/>
    <property type="evidence" value="ECO:0007669"/>
    <property type="project" value="TreeGrafter"/>
</dbReference>
<gene>
    <name evidence="6" type="ORF">PARC_b0614</name>
</gene>
<evidence type="ECO:0000313" key="6">
    <source>
        <dbReference type="EMBL" id="ATC88795.1"/>
    </source>
</evidence>
<dbReference type="EMBL" id="CP011026">
    <property type="protein sequence ID" value="ATC88795.1"/>
    <property type="molecule type" value="Genomic_DNA"/>
</dbReference>
<protein>
    <recommendedName>
        <fullName evidence="5">Ketosynthase family 3 (KS3) domain-containing protein</fullName>
    </recommendedName>
</protein>
<keyword evidence="3 4" id="KW-0808">Transferase</keyword>
<accession>A0A290SAW9</accession>
<dbReference type="PROSITE" id="PS52004">
    <property type="entry name" value="KS3_2"/>
    <property type="match status" value="1"/>
</dbReference>
<comment type="pathway">
    <text evidence="1">Lipid metabolism.</text>
</comment>
<dbReference type="OrthoDB" id="8607208at2"/>
<dbReference type="RefSeq" id="WP_010553043.1">
    <property type="nucleotide sequence ID" value="NZ_CP011026.1"/>
</dbReference>
<dbReference type="InterPro" id="IPR014030">
    <property type="entry name" value="Ketoacyl_synth_N"/>
</dbReference>
<feature type="domain" description="Ketosynthase family 3 (KS3)" evidence="5">
    <location>
        <begin position="1"/>
        <end position="363"/>
    </location>
</feature>
<dbReference type="SUPFAM" id="SSF53901">
    <property type="entry name" value="Thiolase-like"/>
    <property type="match status" value="2"/>
</dbReference>
<dbReference type="SMART" id="SM00825">
    <property type="entry name" value="PKS_KS"/>
    <property type="match status" value="1"/>
</dbReference>
<dbReference type="Pfam" id="PF02801">
    <property type="entry name" value="Ketoacyl-synt_C"/>
    <property type="match status" value="1"/>
</dbReference>
<dbReference type="InterPro" id="IPR020841">
    <property type="entry name" value="PKS_Beta-ketoAc_synthase_dom"/>
</dbReference>
<dbReference type="AlphaFoldDB" id="A0A290SAW9"/>
<reference evidence="6 7" key="1">
    <citation type="journal article" date="2012" name="J. Bacteriol.">
        <title>Genome sequences of type strains of seven species of the marine bacterium Pseudoalteromonas.</title>
        <authorList>
            <person name="Xie B.B."/>
            <person name="Shu Y.L."/>
            <person name="Qin Q.L."/>
            <person name="Rong J.C."/>
            <person name="Zhang X.Y."/>
            <person name="Chen X.L."/>
            <person name="Shi M."/>
            <person name="He H.L."/>
            <person name="Zhou B.C."/>
            <person name="Zhang Y.Z."/>
        </authorList>
    </citation>
    <scope>NUCLEOTIDE SEQUENCE [LARGE SCALE GENOMIC DNA]</scope>
    <source>
        <strain evidence="6 7">A 37-1-2</strain>
    </source>
</reference>
<evidence type="ECO:0000256" key="1">
    <source>
        <dbReference type="ARBA" id="ARBA00005189"/>
    </source>
</evidence>
<dbReference type="InterPro" id="IPR000794">
    <property type="entry name" value="Beta-ketoacyl_synthase"/>
</dbReference>